<dbReference type="InterPro" id="IPR001751">
    <property type="entry name" value="S100/CaBP7/8-like_CS"/>
</dbReference>
<dbReference type="InterPro" id="IPR002048">
    <property type="entry name" value="EF_hand_dom"/>
</dbReference>
<dbReference type="EMBL" id="CM031828">
    <property type="protein sequence ID" value="KAG6715841.1"/>
    <property type="molecule type" value="Genomic_DNA"/>
</dbReference>
<evidence type="ECO:0000256" key="4">
    <source>
        <dbReference type="ARBA" id="ARBA00022837"/>
    </source>
</evidence>
<comment type="function">
    <text evidence="1">Potential calcium sensor.</text>
</comment>
<evidence type="ECO:0000256" key="1">
    <source>
        <dbReference type="ARBA" id="ARBA00003291"/>
    </source>
</evidence>
<evidence type="ECO:0000256" key="3">
    <source>
        <dbReference type="ARBA" id="ARBA00022737"/>
    </source>
</evidence>
<dbReference type="Gene3D" id="1.10.238.10">
    <property type="entry name" value="EF-hand"/>
    <property type="match status" value="1"/>
</dbReference>
<protein>
    <recommendedName>
        <fullName evidence="5">EF-hand domain-containing protein</fullName>
    </recommendedName>
</protein>
<dbReference type="SMART" id="SM00054">
    <property type="entry name" value="EFh"/>
    <property type="match status" value="2"/>
</dbReference>
<dbReference type="InterPro" id="IPR039647">
    <property type="entry name" value="EF_hand_pair_protein_CML-like"/>
</dbReference>
<dbReference type="CDD" id="cd00051">
    <property type="entry name" value="EFh"/>
    <property type="match status" value="1"/>
</dbReference>
<dbReference type="FunFam" id="1.10.238.10:FF:000302">
    <property type="entry name" value="Probable calcium-binding protein CML46"/>
    <property type="match status" value="1"/>
</dbReference>
<dbReference type="Proteomes" id="UP000811609">
    <property type="component" value="Chromosome 4"/>
</dbReference>
<dbReference type="Proteomes" id="UP000811246">
    <property type="component" value="Chromosome 4"/>
</dbReference>
<dbReference type="PROSITE" id="PS00018">
    <property type="entry name" value="EF_HAND_1"/>
    <property type="match status" value="2"/>
</dbReference>
<feature type="domain" description="EF-hand" evidence="5">
    <location>
        <begin position="161"/>
        <end position="194"/>
    </location>
</feature>
<dbReference type="Pfam" id="PF13499">
    <property type="entry name" value="EF-hand_7"/>
    <property type="match status" value="1"/>
</dbReference>
<dbReference type="GO" id="GO:0005509">
    <property type="term" value="F:calcium ion binding"/>
    <property type="evidence" value="ECO:0007669"/>
    <property type="project" value="InterPro"/>
</dbReference>
<dbReference type="PROSITE" id="PS00303">
    <property type="entry name" value="S100_CABP"/>
    <property type="match status" value="1"/>
</dbReference>
<gene>
    <name evidence="6" type="ORF">CIPAW_04G016200</name>
    <name evidence="7" type="ORF">I3842_04G016400</name>
</gene>
<dbReference type="SUPFAM" id="SSF47473">
    <property type="entry name" value="EF-hand"/>
    <property type="match status" value="1"/>
</dbReference>
<dbReference type="AlphaFoldDB" id="A0A8T1QQ70"/>
<keyword evidence="4" id="KW-0106">Calcium</keyword>
<keyword evidence="8" id="KW-1185">Reference proteome</keyword>
<feature type="domain" description="EF-hand" evidence="5">
    <location>
        <begin position="123"/>
        <end position="158"/>
    </location>
</feature>
<dbReference type="InterPro" id="IPR011992">
    <property type="entry name" value="EF-hand-dom_pair"/>
</dbReference>
<accession>A0A8T1QQ70</accession>
<evidence type="ECO:0000259" key="5">
    <source>
        <dbReference type="PROSITE" id="PS50222"/>
    </source>
</evidence>
<reference evidence="6" key="1">
    <citation type="submission" date="2020-12" db="EMBL/GenBank/DDBJ databases">
        <title>WGS assembly of Carya illinoinensis cv. Pawnee.</title>
        <authorList>
            <person name="Platts A."/>
            <person name="Shu S."/>
            <person name="Wright S."/>
            <person name="Barry K."/>
            <person name="Edger P."/>
            <person name="Pires J.C."/>
            <person name="Schmutz J."/>
        </authorList>
    </citation>
    <scope>NUCLEOTIDE SEQUENCE</scope>
    <source>
        <tissue evidence="6">Leaf</tissue>
    </source>
</reference>
<keyword evidence="2" id="KW-0479">Metal-binding</keyword>
<reference evidence="7" key="2">
    <citation type="submission" date="2021-01" db="EMBL/GenBank/DDBJ databases">
        <authorList>
            <person name="Lovell J.T."/>
            <person name="Bentley N."/>
            <person name="Bhattarai G."/>
            <person name="Jenkins J.W."/>
            <person name="Sreedasyam A."/>
            <person name="Alarcon Y."/>
            <person name="Bock C."/>
            <person name="Boston L."/>
            <person name="Carlson J."/>
            <person name="Cervantes K."/>
            <person name="Clermont K."/>
            <person name="Krom N."/>
            <person name="Kubenka K."/>
            <person name="Mamidi S."/>
            <person name="Mattison C."/>
            <person name="Monteros M."/>
            <person name="Pisani C."/>
            <person name="Plott C."/>
            <person name="Rajasekar S."/>
            <person name="Rhein H.S."/>
            <person name="Rohla C."/>
            <person name="Song M."/>
            <person name="Hilaire R.S."/>
            <person name="Shu S."/>
            <person name="Wells L."/>
            <person name="Wang X."/>
            <person name="Webber J."/>
            <person name="Heerema R.J."/>
            <person name="Klein P."/>
            <person name="Conner P."/>
            <person name="Grauke L."/>
            <person name="Grimwood J."/>
            <person name="Schmutz J."/>
            <person name="Randall J.J."/>
        </authorList>
    </citation>
    <scope>NUCLEOTIDE SEQUENCE</scope>
    <source>
        <tissue evidence="7">Leaf</tissue>
    </source>
</reference>
<evidence type="ECO:0000313" key="6">
    <source>
        <dbReference type="EMBL" id="KAG6656343.1"/>
    </source>
</evidence>
<name>A0A8T1QQ70_CARIL</name>
<comment type="caution">
    <text evidence="6">The sequence shown here is derived from an EMBL/GenBank/DDBJ whole genome shotgun (WGS) entry which is preliminary data.</text>
</comment>
<sequence>MPFIQLNYRLFCFVRDLLFDSIPSWISSTQSHLTRFGSSLQCQDSQVLDVGKSKVWAEKKNSDFNLSQQHTCLSEKKDDSSLSRGDAAMVMQRLGIVCSPEGDKLQERLSSNELSGLFEEKEPSLEEVKEAFNVFDENRDGFIDGRELQRVLCILGLKEGEDLANCNKMISALDENGDGRIDFHEFIKFMENIE</sequence>
<dbReference type="InterPro" id="IPR018247">
    <property type="entry name" value="EF_Hand_1_Ca_BS"/>
</dbReference>
<evidence type="ECO:0000256" key="2">
    <source>
        <dbReference type="ARBA" id="ARBA00022723"/>
    </source>
</evidence>
<evidence type="ECO:0000313" key="8">
    <source>
        <dbReference type="Proteomes" id="UP000811609"/>
    </source>
</evidence>
<dbReference type="PANTHER" id="PTHR10891">
    <property type="entry name" value="EF-HAND CALCIUM-BINDING DOMAIN CONTAINING PROTEIN"/>
    <property type="match status" value="1"/>
</dbReference>
<dbReference type="EMBL" id="CM031812">
    <property type="protein sequence ID" value="KAG6656343.1"/>
    <property type="molecule type" value="Genomic_DNA"/>
</dbReference>
<proteinExistence type="predicted"/>
<keyword evidence="3" id="KW-0677">Repeat</keyword>
<organism evidence="6 8">
    <name type="scientific">Carya illinoinensis</name>
    <name type="common">Pecan</name>
    <dbReference type="NCBI Taxonomy" id="32201"/>
    <lineage>
        <taxon>Eukaryota</taxon>
        <taxon>Viridiplantae</taxon>
        <taxon>Streptophyta</taxon>
        <taxon>Embryophyta</taxon>
        <taxon>Tracheophyta</taxon>
        <taxon>Spermatophyta</taxon>
        <taxon>Magnoliopsida</taxon>
        <taxon>eudicotyledons</taxon>
        <taxon>Gunneridae</taxon>
        <taxon>Pentapetalae</taxon>
        <taxon>rosids</taxon>
        <taxon>fabids</taxon>
        <taxon>Fagales</taxon>
        <taxon>Juglandaceae</taxon>
        <taxon>Carya</taxon>
    </lineage>
</organism>
<dbReference type="OrthoDB" id="26525at2759"/>
<evidence type="ECO:0000313" key="7">
    <source>
        <dbReference type="EMBL" id="KAG6715841.1"/>
    </source>
</evidence>
<dbReference type="PROSITE" id="PS50222">
    <property type="entry name" value="EF_HAND_2"/>
    <property type="match status" value="2"/>
</dbReference>